<proteinExistence type="inferred from homology"/>
<protein>
    <submittedName>
        <fullName evidence="5">Long-chain-fatty-acid--CoA ligase</fullName>
        <ecNumber evidence="5">6.2.1.3</ecNumber>
    </submittedName>
</protein>
<sequence length="568" mass="60725">MSGRLDFGAAAVAAAADAAAADTAAAVAAAPPGGVAPVSRRAMNLAHFLVQAARRHPSRPALLCGNLRRNWRELDARTAALAQALAERGIGKGDRVLVHSRNSFEFVETLFAVLRLGAVWVPTNFRISPDEAVYLARAAGIKAFLCEGQSPDHAAAVAGAMPGLALLARLGAGAFGETDTSALIEARLEDAPRACADVDHDDPCWFFFTSGTTGHPKAAVLTHGQMAFVVTNHLCDLMPGTTEDDVSLVVAPLSHGAGIHFLTQVARAACTVLPEGARFDAGELWRLVERHGVTNMFTVPTIVKMLVEHPAVDECDHRSLRYVVYAGAPMYREDQKRALEKLGSVLVQYFGLGEVTGNITVLPPSQHRAGDAPDARAGTCGYERTGMQVSIQDDAGRPLPAGQTGEICVCGPAVFAGYYANPQANAKAFRDGWFRTGDLGYQDEQGYLYITGRQSDMYISGGSNIYPREVEEKVLAHPAVAEAAVLGVPDPTWGEVGVMVCVLRPGHALEADALLDWLAPRIARYKLPRQVFFWEALPRSGYGKITKKLVRDALRERGCLAPAAQAGR</sequence>
<dbReference type="NCBIfam" id="NF005676">
    <property type="entry name" value="PRK07470.1"/>
    <property type="match status" value="1"/>
</dbReference>
<dbReference type="Gene3D" id="3.30.300.30">
    <property type="match status" value="1"/>
</dbReference>
<dbReference type="Proteomes" id="UP000289465">
    <property type="component" value="Unassembled WGS sequence"/>
</dbReference>
<dbReference type="PANTHER" id="PTHR43201">
    <property type="entry name" value="ACYL-COA SYNTHETASE"/>
    <property type="match status" value="1"/>
</dbReference>
<evidence type="ECO:0000313" key="5">
    <source>
        <dbReference type="EMBL" id="SSW69300.1"/>
    </source>
</evidence>
<dbReference type="PROSITE" id="PS00455">
    <property type="entry name" value="AMP_BINDING"/>
    <property type="match status" value="1"/>
</dbReference>
<dbReference type="EC" id="6.2.1.3" evidence="5"/>
<evidence type="ECO:0000256" key="2">
    <source>
        <dbReference type="ARBA" id="ARBA00022598"/>
    </source>
</evidence>
<dbReference type="Gene3D" id="3.40.50.12780">
    <property type="entry name" value="N-terminal domain of ligase-like"/>
    <property type="match status" value="1"/>
</dbReference>
<dbReference type="InterPro" id="IPR042099">
    <property type="entry name" value="ANL_N_sf"/>
</dbReference>
<evidence type="ECO:0000256" key="1">
    <source>
        <dbReference type="ARBA" id="ARBA00006432"/>
    </source>
</evidence>
<evidence type="ECO:0000259" key="3">
    <source>
        <dbReference type="Pfam" id="PF00501"/>
    </source>
</evidence>
<dbReference type="InterPro" id="IPR025110">
    <property type="entry name" value="AMP-bd_C"/>
</dbReference>
<dbReference type="EMBL" id="UFQC01000017">
    <property type="protein sequence ID" value="SSW69300.1"/>
    <property type="molecule type" value="Genomic_DNA"/>
</dbReference>
<dbReference type="AlphaFoldDB" id="A0A446CN51"/>
<dbReference type="Pfam" id="PF13193">
    <property type="entry name" value="AMP-binding_C"/>
    <property type="match status" value="1"/>
</dbReference>
<dbReference type="GO" id="GO:0004467">
    <property type="term" value="F:long-chain fatty acid-CoA ligase activity"/>
    <property type="evidence" value="ECO:0007669"/>
    <property type="project" value="UniProtKB-EC"/>
</dbReference>
<feature type="domain" description="AMP-binding enzyme C-terminal" evidence="4">
    <location>
        <begin position="469"/>
        <end position="544"/>
    </location>
</feature>
<dbReference type="RefSeq" id="WP_129242104.1">
    <property type="nucleotide sequence ID" value="NZ_UFQC01000017.1"/>
</dbReference>
<accession>A0A446CN51</accession>
<feature type="domain" description="AMP-dependent synthetase/ligase" evidence="3">
    <location>
        <begin position="51"/>
        <end position="419"/>
    </location>
</feature>
<dbReference type="CDD" id="cd17631">
    <property type="entry name" value="FACL_FadD13-like"/>
    <property type="match status" value="1"/>
</dbReference>
<dbReference type="PANTHER" id="PTHR43201:SF5">
    <property type="entry name" value="MEDIUM-CHAIN ACYL-COA LIGASE ACSF2, MITOCHONDRIAL"/>
    <property type="match status" value="1"/>
</dbReference>
<dbReference type="GO" id="GO:0031956">
    <property type="term" value="F:medium-chain fatty acid-CoA ligase activity"/>
    <property type="evidence" value="ECO:0007669"/>
    <property type="project" value="TreeGrafter"/>
</dbReference>
<reference evidence="5 6" key="1">
    <citation type="submission" date="2018-07" db="EMBL/GenBank/DDBJ databases">
        <authorList>
            <person name="Peeters C."/>
        </authorList>
    </citation>
    <scope>NUCLEOTIDE SEQUENCE [LARGE SCALE GENOMIC DNA]</scope>
    <source>
        <strain evidence="5 6">LMG 30378</strain>
    </source>
</reference>
<evidence type="ECO:0000313" key="6">
    <source>
        <dbReference type="Proteomes" id="UP000289465"/>
    </source>
</evidence>
<dbReference type="InterPro" id="IPR020845">
    <property type="entry name" value="AMP-binding_CS"/>
</dbReference>
<comment type="similarity">
    <text evidence="1">Belongs to the ATP-dependent AMP-binding enzyme family.</text>
</comment>
<organism evidence="5 6">
    <name type="scientific">Achromobacter veterisilvae</name>
    <dbReference type="NCBI Taxonomy" id="2069367"/>
    <lineage>
        <taxon>Bacteria</taxon>
        <taxon>Pseudomonadati</taxon>
        <taxon>Pseudomonadota</taxon>
        <taxon>Betaproteobacteria</taxon>
        <taxon>Burkholderiales</taxon>
        <taxon>Alcaligenaceae</taxon>
        <taxon>Achromobacter</taxon>
    </lineage>
</organism>
<name>A0A446CN51_9BURK</name>
<dbReference type="SUPFAM" id="SSF56801">
    <property type="entry name" value="Acetyl-CoA synthetase-like"/>
    <property type="match status" value="1"/>
</dbReference>
<dbReference type="Pfam" id="PF00501">
    <property type="entry name" value="AMP-binding"/>
    <property type="match status" value="1"/>
</dbReference>
<dbReference type="InterPro" id="IPR000873">
    <property type="entry name" value="AMP-dep_synth/lig_dom"/>
</dbReference>
<keyword evidence="2 5" id="KW-0436">Ligase</keyword>
<evidence type="ECO:0000259" key="4">
    <source>
        <dbReference type="Pfam" id="PF13193"/>
    </source>
</evidence>
<gene>
    <name evidence="5" type="primary">lcfB_10</name>
    <name evidence="5" type="ORF">AVE30378_03428</name>
</gene>
<dbReference type="OrthoDB" id="9766486at2"/>
<dbReference type="InterPro" id="IPR045851">
    <property type="entry name" value="AMP-bd_C_sf"/>
</dbReference>